<reference evidence="1 2" key="1">
    <citation type="journal article" date="2022" name="bioRxiv">
        <title>Genomics of Preaxostyla Flagellates Illuminates Evolutionary Transitions and the Path Towards Mitochondrial Loss.</title>
        <authorList>
            <person name="Novak L.V.F."/>
            <person name="Treitli S.C."/>
            <person name="Pyrih J."/>
            <person name="Halakuc P."/>
            <person name="Pipaliya S.V."/>
            <person name="Vacek V."/>
            <person name="Brzon O."/>
            <person name="Soukal P."/>
            <person name="Eme L."/>
            <person name="Dacks J.B."/>
            <person name="Karnkowska A."/>
            <person name="Elias M."/>
            <person name="Hampl V."/>
        </authorList>
    </citation>
    <scope>NUCLEOTIDE SEQUENCE [LARGE SCALE GENOMIC DNA]</scope>
    <source>
        <strain evidence="1">NAU3</strain>
        <tissue evidence="1">Gut</tissue>
    </source>
</reference>
<proteinExistence type="predicted"/>
<organism evidence="1 2">
    <name type="scientific">Blattamonas nauphoetae</name>
    <dbReference type="NCBI Taxonomy" id="2049346"/>
    <lineage>
        <taxon>Eukaryota</taxon>
        <taxon>Metamonada</taxon>
        <taxon>Preaxostyla</taxon>
        <taxon>Oxymonadida</taxon>
        <taxon>Blattamonas</taxon>
    </lineage>
</organism>
<gene>
    <name evidence="1" type="ORF">BLNAU_13609</name>
</gene>
<protein>
    <submittedName>
        <fullName evidence="1">Uncharacterized protein</fullName>
    </submittedName>
</protein>
<name>A0ABQ9XJ96_9EUKA</name>
<dbReference type="Proteomes" id="UP001281761">
    <property type="component" value="Unassembled WGS sequence"/>
</dbReference>
<comment type="caution">
    <text evidence="1">The sequence shown here is derived from an EMBL/GenBank/DDBJ whole genome shotgun (WGS) entry which is preliminary data.</text>
</comment>
<evidence type="ECO:0000313" key="2">
    <source>
        <dbReference type="Proteomes" id="UP001281761"/>
    </source>
</evidence>
<sequence length="189" mass="21690">MADPLTPIHAITLIKTLTFSSRVCHLFTETTHKTLLSDGEARRRQTEVSTSDDRCFPLLTRRLHRERRRPASKEARITTSAKTAADPQETNLAHLFVATYPIVSHRPEYDVTHVGIHPFLFSLIPLVFILSLSQASESHKISTHIEQKSEVVTRKRLFNSLTPDVPRTYIFIESSDDFLKICIYSPHRR</sequence>
<accession>A0ABQ9XJ96</accession>
<dbReference type="EMBL" id="JARBJD010000118">
    <property type="protein sequence ID" value="KAK2951452.1"/>
    <property type="molecule type" value="Genomic_DNA"/>
</dbReference>
<evidence type="ECO:0000313" key="1">
    <source>
        <dbReference type="EMBL" id="KAK2951452.1"/>
    </source>
</evidence>
<keyword evidence="2" id="KW-1185">Reference proteome</keyword>